<organism evidence="2 3">
    <name type="scientific">Rhodopseudomonas palustris</name>
    <dbReference type="NCBI Taxonomy" id="1076"/>
    <lineage>
        <taxon>Bacteria</taxon>
        <taxon>Pseudomonadati</taxon>
        <taxon>Pseudomonadota</taxon>
        <taxon>Alphaproteobacteria</taxon>
        <taxon>Hyphomicrobiales</taxon>
        <taxon>Nitrobacteraceae</taxon>
        <taxon>Rhodopseudomonas</taxon>
    </lineage>
</organism>
<dbReference type="OrthoDB" id="8302885at2"/>
<dbReference type="InterPro" id="IPR035093">
    <property type="entry name" value="RelE/ParE_toxin_dom_sf"/>
</dbReference>
<dbReference type="Pfam" id="PF05016">
    <property type="entry name" value="ParE_toxin"/>
    <property type="match status" value="1"/>
</dbReference>
<evidence type="ECO:0000256" key="1">
    <source>
        <dbReference type="ARBA" id="ARBA00022649"/>
    </source>
</evidence>
<reference evidence="2 3" key="1">
    <citation type="submission" date="2018-06" db="EMBL/GenBank/DDBJ databases">
        <title>Draft Whole-Genome Sequence of the purple photosynthetic bacterium Rhodospeudomonas palustris XCP.</title>
        <authorList>
            <person name="Rayyan A."/>
            <person name="Meyer T.E."/>
            <person name="Kyndt J.A."/>
        </authorList>
    </citation>
    <scope>NUCLEOTIDE SEQUENCE [LARGE SCALE GENOMIC DNA]</scope>
    <source>
        <strain evidence="2 3">XCP</strain>
    </source>
</reference>
<dbReference type="Gene3D" id="3.30.2310.20">
    <property type="entry name" value="RelE-like"/>
    <property type="match status" value="1"/>
</dbReference>
<sequence length="112" mass="12608">MKVRLSGDARDYLLREAKYLAERSPAAATAFLEDIRSARRRIGKYPEIGFKLIPIKGSRRVVVGNYLIDYDSGPDGIEITAIRHGRQSDVSLSLEEDFDYEADDDTTSTHKS</sequence>
<dbReference type="AlphaFoldDB" id="A0A323UE91"/>
<name>A0A323UE91_RHOPL</name>
<keyword evidence="1" id="KW-1277">Toxin-antitoxin system</keyword>
<protein>
    <submittedName>
        <fullName evidence="2">Type II toxin-antitoxin system RelE/ParE family toxin</fullName>
    </submittedName>
</protein>
<dbReference type="EMBL" id="QKQS01000023">
    <property type="protein sequence ID" value="PZA11212.1"/>
    <property type="molecule type" value="Genomic_DNA"/>
</dbReference>
<proteinExistence type="predicted"/>
<accession>A0A323UE91</accession>
<evidence type="ECO:0000313" key="3">
    <source>
        <dbReference type="Proteomes" id="UP000248134"/>
    </source>
</evidence>
<dbReference type="Proteomes" id="UP000248134">
    <property type="component" value="Unassembled WGS sequence"/>
</dbReference>
<gene>
    <name evidence="2" type="ORF">DNX69_18075</name>
</gene>
<dbReference type="InterPro" id="IPR007712">
    <property type="entry name" value="RelE/ParE_toxin"/>
</dbReference>
<evidence type="ECO:0000313" key="2">
    <source>
        <dbReference type="EMBL" id="PZA11212.1"/>
    </source>
</evidence>
<comment type="caution">
    <text evidence="2">The sequence shown here is derived from an EMBL/GenBank/DDBJ whole genome shotgun (WGS) entry which is preliminary data.</text>
</comment>
<dbReference type="RefSeq" id="WP_110787300.1">
    <property type="nucleotide sequence ID" value="NZ_QKQS01000023.1"/>
</dbReference>